<dbReference type="PANTHER" id="PTHR43020:SF2">
    <property type="entry name" value="MITOCHONDRIAL TRNA METHYLTHIOTRANSFERASE CDK5RAP1"/>
    <property type="match status" value="1"/>
</dbReference>
<feature type="domain" description="TRAM" evidence="15">
    <location>
        <begin position="403"/>
        <end position="465"/>
    </location>
</feature>
<sequence>MTRRQDNIDVPTTAEPTAFGKKVFVRTYGCQMNVYDSDRMTEVLAREGYEATDTPEDADLVLLNTCHIREKAAEKVYSELGRLRKIKDERARDGKSTMIGVAGCVAQAEGAEISRRAPVVDLVVGPQSYHQLPGLLNRAKSGEKVVETEFDIDAKFEDLSRAAVKPVRQRPPSAFLTVQEGCDKFCTFCVVPYTRGAEVSRPVSQIVEEARRMAAEGVREVTLLGQNVNAYHGEGPDGKTWGLGRLLRELAEISGLDRLRYTTSHPRDMDEDLIEAHRDLKSLMPYLHLPVQSGSDKILKAMNRKHTRDEYFKLIDRIRDAAPGLALSGDFIVGFPGETDADFEDTMDLIRRVEYGSAFSFKYSQRPGTPGATMANQVPEDIKSARLLELQALLTEQQRAFNASRLGMVCDVLLEKKGRQPGQLTGKSPWLQAVQVDAPEDLIGTIQAVEIIEIGSNSLFGARIGRQDEHLSTAPDLKEVAFDA</sequence>
<keyword evidence="7 14" id="KW-0479">Metal-binding</keyword>
<evidence type="ECO:0000256" key="11">
    <source>
        <dbReference type="ARBA" id="ARBA00050926"/>
    </source>
</evidence>
<evidence type="ECO:0000256" key="13">
    <source>
        <dbReference type="ARBA" id="ARBA00052587"/>
    </source>
</evidence>
<name>A0A916TKJ7_9HYPH</name>
<dbReference type="SFLD" id="SFLDG01082">
    <property type="entry name" value="B12-binding_domain_containing"/>
    <property type="match status" value="1"/>
</dbReference>
<evidence type="ECO:0000313" key="19">
    <source>
        <dbReference type="Proteomes" id="UP000605148"/>
    </source>
</evidence>
<dbReference type="SFLD" id="SFLDG01061">
    <property type="entry name" value="methylthiotransferase"/>
    <property type="match status" value="1"/>
</dbReference>
<keyword evidence="9 14" id="KW-0411">Iron-sulfur</keyword>
<dbReference type="Pfam" id="PF04055">
    <property type="entry name" value="Radical_SAM"/>
    <property type="match status" value="1"/>
</dbReference>
<evidence type="ECO:0000256" key="2">
    <source>
        <dbReference type="ARBA" id="ARBA00022485"/>
    </source>
</evidence>
<feature type="domain" description="Radical SAM core" evidence="17">
    <location>
        <begin position="168"/>
        <end position="400"/>
    </location>
</feature>
<reference evidence="18" key="2">
    <citation type="submission" date="2020-09" db="EMBL/GenBank/DDBJ databases">
        <authorList>
            <person name="Sun Q."/>
            <person name="Zhou Y."/>
        </authorList>
    </citation>
    <scope>NUCLEOTIDE SEQUENCE</scope>
    <source>
        <strain evidence="18">CGMCC 1.12426</strain>
    </source>
</reference>
<organism evidence="18 19">
    <name type="scientific">Roseibium aquae</name>
    <dbReference type="NCBI Taxonomy" id="1323746"/>
    <lineage>
        <taxon>Bacteria</taxon>
        <taxon>Pseudomonadati</taxon>
        <taxon>Pseudomonadota</taxon>
        <taxon>Alphaproteobacteria</taxon>
        <taxon>Hyphomicrobiales</taxon>
        <taxon>Stappiaceae</taxon>
        <taxon>Roseibium</taxon>
    </lineage>
</organism>
<dbReference type="SFLD" id="SFLDS00029">
    <property type="entry name" value="Radical_SAM"/>
    <property type="match status" value="1"/>
</dbReference>
<dbReference type="SUPFAM" id="SSF102114">
    <property type="entry name" value="Radical SAM enzymes"/>
    <property type="match status" value="1"/>
</dbReference>
<evidence type="ECO:0000256" key="4">
    <source>
        <dbReference type="ARBA" id="ARBA00022679"/>
    </source>
</evidence>
<gene>
    <name evidence="14 18" type="primary">miaB</name>
    <name evidence="18" type="ORF">GCM10011316_20040</name>
</gene>
<keyword evidence="8 14" id="KW-0408">Iron</keyword>
<dbReference type="GO" id="GO:0005829">
    <property type="term" value="C:cytosol"/>
    <property type="evidence" value="ECO:0007669"/>
    <property type="project" value="TreeGrafter"/>
</dbReference>
<evidence type="ECO:0000256" key="12">
    <source>
        <dbReference type="ARBA" id="ARBA00052380"/>
    </source>
</evidence>
<dbReference type="InterPro" id="IPR020612">
    <property type="entry name" value="Methylthiotransferase_CS"/>
</dbReference>
<evidence type="ECO:0000256" key="14">
    <source>
        <dbReference type="HAMAP-Rule" id="MF_01864"/>
    </source>
</evidence>
<comment type="catalytic activity">
    <reaction evidence="13">
        <text>N(6)-dimethylallyladenosine(37) in tRNA + (sulfur carrier)-SH + AH2 + 2 S-adenosyl-L-methionine = 2-methylsulfanyl-N(6)-dimethylallyladenosine(37) in tRNA + (sulfur carrier)-H + 5'-deoxyadenosine + L-methionine + A + S-adenosyl-L-homocysteine + 2 H(+)</text>
        <dbReference type="Rhea" id="RHEA:37067"/>
        <dbReference type="Rhea" id="RHEA-COMP:10375"/>
        <dbReference type="Rhea" id="RHEA-COMP:10376"/>
        <dbReference type="Rhea" id="RHEA-COMP:14737"/>
        <dbReference type="Rhea" id="RHEA-COMP:14739"/>
        <dbReference type="ChEBI" id="CHEBI:13193"/>
        <dbReference type="ChEBI" id="CHEBI:15378"/>
        <dbReference type="ChEBI" id="CHEBI:17319"/>
        <dbReference type="ChEBI" id="CHEBI:17499"/>
        <dbReference type="ChEBI" id="CHEBI:29917"/>
        <dbReference type="ChEBI" id="CHEBI:57844"/>
        <dbReference type="ChEBI" id="CHEBI:57856"/>
        <dbReference type="ChEBI" id="CHEBI:59789"/>
        <dbReference type="ChEBI" id="CHEBI:64428"/>
        <dbReference type="ChEBI" id="CHEBI:74415"/>
        <dbReference type="ChEBI" id="CHEBI:74417"/>
        <dbReference type="EC" id="2.8.4.3"/>
    </reaction>
    <physiologicalReaction direction="left-to-right" evidence="13">
        <dbReference type="Rhea" id="RHEA:37068"/>
    </physiologicalReaction>
</comment>
<dbReference type="InterPro" id="IPR023404">
    <property type="entry name" value="rSAM_horseshoe"/>
</dbReference>
<dbReference type="Pfam" id="PF00919">
    <property type="entry name" value="UPF0004"/>
    <property type="match status" value="1"/>
</dbReference>
<dbReference type="AlphaFoldDB" id="A0A916TKJ7"/>
<evidence type="ECO:0000313" key="18">
    <source>
        <dbReference type="EMBL" id="GGB47899.1"/>
    </source>
</evidence>
<dbReference type="GO" id="GO:0051539">
    <property type="term" value="F:4 iron, 4 sulfur cluster binding"/>
    <property type="evidence" value="ECO:0007669"/>
    <property type="project" value="UniProtKB-UniRule"/>
</dbReference>
<dbReference type="InterPro" id="IPR007197">
    <property type="entry name" value="rSAM"/>
</dbReference>
<dbReference type="SMART" id="SM00729">
    <property type="entry name" value="Elp3"/>
    <property type="match status" value="1"/>
</dbReference>
<dbReference type="EC" id="2.8.4.3" evidence="10 14"/>
<dbReference type="GO" id="GO:0046872">
    <property type="term" value="F:metal ion binding"/>
    <property type="evidence" value="ECO:0007669"/>
    <property type="project" value="UniProtKB-KW"/>
</dbReference>
<dbReference type="CDD" id="cd01335">
    <property type="entry name" value="Radical_SAM"/>
    <property type="match status" value="1"/>
</dbReference>
<evidence type="ECO:0000256" key="10">
    <source>
        <dbReference type="ARBA" id="ARBA00033765"/>
    </source>
</evidence>
<feature type="binding site" evidence="14">
    <location>
        <position position="66"/>
    </location>
    <ligand>
        <name>[4Fe-4S] cluster</name>
        <dbReference type="ChEBI" id="CHEBI:49883"/>
        <label>1</label>
    </ligand>
</feature>
<feature type="binding site" evidence="14">
    <location>
        <position position="186"/>
    </location>
    <ligand>
        <name>[4Fe-4S] cluster</name>
        <dbReference type="ChEBI" id="CHEBI:49883"/>
        <label>2</label>
        <note>4Fe-4S-S-AdoMet</note>
    </ligand>
</feature>
<dbReference type="InterPro" id="IPR006463">
    <property type="entry name" value="MiaB_methiolase"/>
</dbReference>
<accession>A0A916TKJ7</accession>
<dbReference type="HAMAP" id="MF_01864">
    <property type="entry name" value="tRNA_metthiotr_MiaB"/>
    <property type="match status" value="1"/>
</dbReference>
<dbReference type="Proteomes" id="UP000605148">
    <property type="component" value="Unassembled WGS sequence"/>
</dbReference>
<dbReference type="PROSITE" id="PS51449">
    <property type="entry name" value="MTTASE_N"/>
    <property type="match status" value="1"/>
</dbReference>
<comment type="subunit">
    <text evidence="14">Monomer.</text>
</comment>
<comment type="catalytic activity">
    <reaction evidence="11">
        <text>N(6)-dimethylallyladenosine(37) in tRNA + (sulfur carrier)-SH + AH2 + S-adenosyl-L-methionine = 2-thio-N(6)-dimethylallyladenosine(37) in tRNA + (sulfur carrier)-H + 5'-deoxyadenosine + L-methionine + A + H(+)</text>
        <dbReference type="Rhea" id="RHEA:36339"/>
        <dbReference type="Rhea" id="RHEA-COMP:10375"/>
        <dbReference type="Rhea" id="RHEA-COMP:10377"/>
        <dbReference type="Rhea" id="RHEA-COMP:14737"/>
        <dbReference type="Rhea" id="RHEA-COMP:14739"/>
        <dbReference type="ChEBI" id="CHEBI:13193"/>
        <dbReference type="ChEBI" id="CHEBI:15378"/>
        <dbReference type="ChEBI" id="CHEBI:17319"/>
        <dbReference type="ChEBI" id="CHEBI:17499"/>
        <dbReference type="ChEBI" id="CHEBI:29917"/>
        <dbReference type="ChEBI" id="CHEBI:57844"/>
        <dbReference type="ChEBI" id="CHEBI:59789"/>
        <dbReference type="ChEBI" id="CHEBI:64428"/>
        <dbReference type="ChEBI" id="CHEBI:74415"/>
        <dbReference type="ChEBI" id="CHEBI:74416"/>
    </reaction>
    <physiologicalReaction direction="left-to-right" evidence="11">
        <dbReference type="Rhea" id="RHEA:36340"/>
    </physiologicalReaction>
</comment>
<dbReference type="PROSITE" id="PS51918">
    <property type="entry name" value="RADICAL_SAM"/>
    <property type="match status" value="1"/>
</dbReference>
<dbReference type="EMBL" id="BMFA01000005">
    <property type="protein sequence ID" value="GGB47899.1"/>
    <property type="molecule type" value="Genomic_DNA"/>
</dbReference>
<keyword evidence="5 14" id="KW-0949">S-adenosyl-L-methionine</keyword>
<feature type="binding site" evidence="14">
    <location>
        <position position="30"/>
    </location>
    <ligand>
        <name>[4Fe-4S] cluster</name>
        <dbReference type="ChEBI" id="CHEBI:49883"/>
        <label>1</label>
    </ligand>
</feature>
<evidence type="ECO:0000256" key="1">
    <source>
        <dbReference type="ARBA" id="ARBA00003234"/>
    </source>
</evidence>
<comment type="catalytic activity">
    <reaction evidence="12">
        <text>2-thio-N(6)-dimethylallyladenosine(37) in tRNA + S-adenosyl-L-methionine = 2-methylsulfanyl-N(6)-dimethylallyladenosine(37) in tRNA + S-adenosyl-L-homocysteine + H(+)</text>
        <dbReference type="Rhea" id="RHEA:37063"/>
        <dbReference type="Rhea" id="RHEA-COMP:10376"/>
        <dbReference type="Rhea" id="RHEA-COMP:10377"/>
        <dbReference type="ChEBI" id="CHEBI:15378"/>
        <dbReference type="ChEBI" id="CHEBI:57856"/>
        <dbReference type="ChEBI" id="CHEBI:59789"/>
        <dbReference type="ChEBI" id="CHEBI:74416"/>
        <dbReference type="ChEBI" id="CHEBI:74417"/>
    </reaction>
    <physiologicalReaction direction="left-to-right" evidence="12">
        <dbReference type="Rhea" id="RHEA:37064"/>
    </physiologicalReaction>
</comment>
<dbReference type="InterPro" id="IPR013848">
    <property type="entry name" value="Methylthiotransferase_N"/>
</dbReference>
<keyword evidence="4 14" id="KW-0808">Transferase</keyword>
<dbReference type="GO" id="GO:0035597">
    <property type="term" value="F:tRNA-2-methylthio-N(6)-dimethylallyladenosine(37) synthase activity"/>
    <property type="evidence" value="ECO:0007669"/>
    <property type="project" value="UniProtKB-EC"/>
</dbReference>
<keyword evidence="2 14" id="KW-0004">4Fe-4S</keyword>
<dbReference type="OrthoDB" id="9805215at2"/>
<comment type="similarity">
    <text evidence="14">Belongs to the methylthiotransferase family. MiaB subfamily.</text>
</comment>
<dbReference type="InterPro" id="IPR005839">
    <property type="entry name" value="Methylthiotransferase"/>
</dbReference>
<evidence type="ECO:0000256" key="8">
    <source>
        <dbReference type="ARBA" id="ARBA00023004"/>
    </source>
</evidence>
<evidence type="ECO:0000256" key="6">
    <source>
        <dbReference type="ARBA" id="ARBA00022694"/>
    </source>
</evidence>
<dbReference type="SFLD" id="SFLDF00273">
    <property type="entry name" value="(dimethylallyl)adenosine_tRNA"/>
    <property type="match status" value="1"/>
</dbReference>
<dbReference type="PROSITE" id="PS01278">
    <property type="entry name" value="MTTASE_RADICAL"/>
    <property type="match status" value="1"/>
</dbReference>
<feature type="domain" description="MTTase N-terminal" evidence="16">
    <location>
        <begin position="21"/>
        <end position="141"/>
    </location>
</feature>
<keyword evidence="19" id="KW-1185">Reference proteome</keyword>
<dbReference type="InterPro" id="IPR002792">
    <property type="entry name" value="TRAM_dom"/>
</dbReference>
<evidence type="ECO:0000256" key="9">
    <source>
        <dbReference type="ARBA" id="ARBA00023014"/>
    </source>
</evidence>
<proteinExistence type="inferred from homology"/>
<dbReference type="FunFam" id="3.80.30.20:FF:000001">
    <property type="entry name" value="tRNA-2-methylthio-N(6)-dimethylallyladenosine synthase 2"/>
    <property type="match status" value="1"/>
</dbReference>
<feature type="binding site" evidence="14">
    <location>
        <position position="104"/>
    </location>
    <ligand>
        <name>[4Fe-4S] cluster</name>
        <dbReference type="ChEBI" id="CHEBI:49883"/>
        <label>1</label>
    </ligand>
</feature>
<comment type="caution">
    <text evidence="18">The sequence shown here is derived from an EMBL/GenBank/DDBJ whole genome shotgun (WGS) entry which is preliminary data.</text>
</comment>
<keyword evidence="6 14" id="KW-0819">tRNA processing</keyword>
<evidence type="ECO:0000259" key="16">
    <source>
        <dbReference type="PROSITE" id="PS51449"/>
    </source>
</evidence>
<evidence type="ECO:0000256" key="7">
    <source>
        <dbReference type="ARBA" id="ARBA00022723"/>
    </source>
</evidence>
<dbReference type="Gene3D" id="3.40.50.12160">
    <property type="entry name" value="Methylthiotransferase, N-terminal domain"/>
    <property type="match status" value="1"/>
</dbReference>
<keyword evidence="3 14" id="KW-0963">Cytoplasm</keyword>
<dbReference type="NCBIfam" id="TIGR00089">
    <property type="entry name" value="MiaB/RimO family radical SAM methylthiotransferase"/>
    <property type="match status" value="1"/>
</dbReference>
<dbReference type="Gene3D" id="3.80.30.20">
    <property type="entry name" value="tm_1862 like domain"/>
    <property type="match status" value="1"/>
</dbReference>
<evidence type="ECO:0000259" key="15">
    <source>
        <dbReference type="PROSITE" id="PS50926"/>
    </source>
</evidence>
<comment type="subcellular location">
    <subcellularLocation>
        <location evidence="14">Cytoplasm</location>
    </subcellularLocation>
</comment>
<dbReference type="NCBIfam" id="TIGR01574">
    <property type="entry name" value="miaB-methiolase"/>
    <property type="match status" value="1"/>
</dbReference>
<feature type="binding site" evidence="14">
    <location>
        <position position="182"/>
    </location>
    <ligand>
        <name>[4Fe-4S] cluster</name>
        <dbReference type="ChEBI" id="CHEBI:49883"/>
        <label>2</label>
        <note>4Fe-4S-S-AdoMet</note>
    </ligand>
</feature>
<dbReference type="RefSeq" id="WP_150495911.1">
    <property type="nucleotide sequence ID" value="NZ_BMFA01000005.1"/>
</dbReference>
<feature type="binding site" evidence="14">
    <location>
        <position position="189"/>
    </location>
    <ligand>
        <name>[4Fe-4S] cluster</name>
        <dbReference type="ChEBI" id="CHEBI:49883"/>
        <label>2</label>
        <note>4Fe-4S-S-AdoMet</note>
    </ligand>
</feature>
<dbReference type="InterPro" id="IPR006638">
    <property type="entry name" value="Elp3/MiaA/NifB-like_rSAM"/>
</dbReference>
<evidence type="ECO:0000256" key="5">
    <source>
        <dbReference type="ARBA" id="ARBA00022691"/>
    </source>
</evidence>
<comment type="function">
    <text evidence="1 14">Catalyzes the methylthiolation of N6-(dimethylallyl)adenosine (i(6)A), leading to the formation of 2-methylthio-N6-(dimethylallyl)adenosine (ms(2)i(6)A) at position 37 in tRNAs that read codons beginning with uridine.</text>
</comment>
<dbReference type="InterPro" id="IPR058240">
    <property type="entry name" value="rSAM_sf"/>
</dbReference>
<dbReference type="FunFam" id="3.40.50.12160:FF:000001">
    <property type="entry name" value="tRNA-2-methylthio-N(6)-dimethylallyladenosine synthase"/>
    <property type="match status" value="1"/>
</dbReference>
<reference evidence="18" key="1">
    <citation type="journal article" date="2014" name="Int. J. Syst. Evol. Microbiol.">
        <title>Complete genome sequence of Corynebacterium casei LMG S-19264T (=DSM 44701T), isolated from a smear-ripened cheese.</title>
        <authorList>
            <consortium name="US DOE Joint Genome Institute (JGI-PGF)"/>
            <person name="Walter F."/>
            <person name="Albersmeier A."/>
            <person name="Kalinowski J."/>
            <person name="Ruckert C."/>
        </authorList>
    </citation>
    <scope>NUCLEOTIDE SEQUENCE</scope>
    <source>
        <strain evidence="18">CGMCC 1.12426</strain>
    </source>
</reference>
<evidence type="ECO:0000256" key="3">
    <source>
        <dbReference type="ARBA" id="ARBA00022490"/>
    </source>
</evidence>
<dbReference type="InterPro" id="IPR038135">
    <property type="entry name" value="Methylthiotransferase_N_sf"/>
</dbReference>
<comment type="cofactor">
    <cofactor evidence="14">
        <name>[4Fe-4S] cluster</name>
        <dbReference type="ChEBI" id="CHEBI:49883"/>
    </cofactor>
    <text evidence="14">Binds 2 [4Fe-4S] clusters. One cluster is coordinated with 3 cysteines and an exchangeable S-adenosyl-L-methionine.</text>
</comment>
<dbReference type="PROSITE" id="PS50926">
    <property type="entry name" value="TRAM"/>
    <property type="match status" value="1"/>
</dbReference>
<dbReference type="PANTHER" id="PTHR43020">
    <property type="entry name" value="CDK5 REGULATORY SUBUNIT-ASSOCIATED PROTEIN 1"/>
    <property type="match status" value="1"/>
</dbReference>
<evidence type="ECO:0000259" key="17">
    <source>
        <dbReference type="PROSITE" id="PS51918"/>
    </source>
</evidence>
<protein>
    <recommendedName>
        <fullName evidence="10 14">tRNA-2-methylthio-N(6)-dimethylallyladenosine synthase</fullName>
        <ecNumber evidence="10 14">2.8.4.3</ecNumber>
    </recommendedName>
    <alternativeName>
        <fullName evidence="14">(Dimethylallyl)adenosine tRNA methylthiotransferase MiaB</fullName>
    </alternativeName>
    <alternativeName>
        <fullName evidence="14">tRNA-i(6)A37 methylthiotransferase</fullName>
    </alternativeName>
</protein>